<feature type="compositionally biased region" description="Polar residues" evidence="1">
    <location>
        <begin position="35"/>
        <end position="49"/>
    </location>
</feature>
<name>A0A0B0NTB8_GOSAR</name>
<dbReference type="EMBL" id="KN402889">
    <property type="protein sequence ID" value="KHG15069.1"/>
    <property type="molecule type" value="Genomic_DNA"/>
</dbReference>
<proteinExistence type="predicted"/>
<dbReference type="Proteomes" id="UP000032142">
    <property type="component" value="Unassembled WGS sequence"/>
</dbReference>
<protein>
    <submittedName>
        <fullName evidence="2">NADH-cytochrome b5 reductase 1</fullName>
    </submittedName>
</protein>
<sequence length="66" mass="7298">MSDTREILHTRCHVCTLMSLLTQDVSQDVATQCSSHKLSSNPNICQHTQPLVGRTGPTPRSHNIKS</sequence>
<keyword evidence="3" id="KW-1185">Reference proteome</keyword>
<evidence type="ECO:0000256" key="1">
    <source>
        <dbReference type="SAM" id="MobiDB-lite"/>
    </source>
</evidence>
<gene>
    <name evidence="2" type="ORF">F383_17037</name>
</gene>
<accession>A0A0B0NTB8</accession>
<evidence type="ECO:0000313" key="3">
    <source>
        <dbReference type="Proteomes" id="UP000032142"/>
    </source>
</evidence>
<dbReference type="AlphaFoldDB" id="A0A0B0NTB8"/>
<evidence type="ECO:0000313" key="2">
    <source>
        <dbReference type="EMBL" id="KHG15069.1"/>
    </source>
</evidence>
<feature type="region of interest" description="Disordered" evidence="1">
    <location>
        <begin position="35"/>
        <end position="66"/>
    </location>
</feature>
<reference evidence="3" key="1">
    <citation type="submission" date="2014-09" db="EMBL/GenBank/DDBJ databases">
        <authorList>
            <person name="Mudge J."/>
            <person name="Ramaraj T."/>
            <person name="Lindquist I.E."/>
            <person name="Bharti A.K."/>
            <person name="Sundararajan A."/>
            <person name="Cameron C.T."/>
            <person name="Woodward J.E."/>
            <person name="May G.D."/>
            <person name="Brubaker C."/>
            <person name="Broadhvest J."/>
            <person name="Wilkins T.A."/>
        </authorList>
    </citation>
    <scope>NUCLEOTIDE SEQUENCE</scope>
    <source>
        <strain evidence="3">cv. AKA8401</strain>
    </source>
</reference>
<organism evidence="2 3">
    <name type="scientific">Gossypium arboreum</name>
    <name type="common">Tree cotton</name>
    <name type="synonym">Gossypium nanking</name>
    <dbReference type="NCBI Taxonomy" id="29729"/>
    <lineage>
        <taxon>Eukaryota</taxon>
        <taxon>Viridiplantae</taxon>
        <taxon>Streptophyta</taxon>
        <taxon>Embryophyta</taxon>
        <taxon>Tracheophyta</taxon>
        <taxon>Spermatophyta</taxon>
        <taxon>Magnoliopsida</taxon>
        <taxon>eudicotyledons</taxon>
        <taxon>Gunneridae</taxon>
        <taxon>Pentapetalae</taxon>
        <taxon>rosids</taxon>
        <taxon>malvids</taxon>
        <taxon>Malvales</taxon>
        <taxon>Malvaceae</taxon>
        <taxon>Malvoideae</taxon>
        <taxon>Gossypium</taxon>
    </lineage>
</organism>